<gene>
    <name evidence="1" type="ORF">MSPICULIGERA_LOCUS13770</name>
</gene>
<feature type="non-terminal residue" evidence="1">
    <location>
        <position position="180"/>
    </location>
</feature>
<accession>A0AA36G1S4</accession>
<protein>
    <submittedName>
        <fullName evidence="1">Uncharacterized protein</fullName>
    </submittedName>
</protein>
<reference evidence="1" key="1">
    <citation type="submission" date="2023-06" db="EMBL/GenBank/DDBJ databases">
        <authorList>
            <person name="Delattre M."/>
        </authorList>
    </citation>
    <scope>NUCLEOTIDE SEQUENCE</scope>
    <source>
        <strain evidence="1">AF72</strain>
    </source>
</reference>
<proteinExistence type="predicted"/>
<comment type="caution">
    <text evidence="1">The sequence shown here is derived from an EMBL/GenBank/DDBJ whole genome shotgun (WGS) entry which is preliminary data.</text>
</comment>
<keyword evidence="2" id="KW-1185">Reference proteome</keyword>
<dbReference type="AlphaFoldDB" id="A0AA36G1S4"/>
<dbReference type="Proteomes" id="UP001177023">
    <property type="component" value="Unassembled WGS sequence"/>
</dbReference>
<name>A0AA36G1S4_9BILA</name>
<evidence type="ECO:0000313" key="2">
    <source>
        <dbReference type="Proteomes" id="UP001177023"/>
    </source>
</evidence>
<evidence type="ECO:0000313" key="1">
    <source>
        <dbReference type="EMBL" id="CAJ0575460.1"/>
    </source>
</evidence>
<organism evidence="1 2">
    <name type="scientific">Mesorhabditis spiculigera</name>
    <dbReference type="NCBI Taxonomy" id="96644"/>
    <lineage>
        <taxon>Eukaryota</taxon>
        <taxon>Metazoa</taxon>
        <taxon>Ecdysozoa</taxon>
        <taxon>Nematoda</taxon>
        <taxon>Chromadorea</taxon>
        <taxon>Rhabditida</taxon>
        <taxon>Rhabditina</taxon>
        <taxon>Rhabditomorpha</taxon>
        <taxon>Rhabditoidea</taxon>
        <taxon>Rhabditidae</taxon>
        <taxon>Mesorhabditinae</taxon>
        <taxon>Mesorhabditis</taxon>
    </lineage>
</organism>
<dbReference type="EMBL" id="CATQJA010002639">
    <property type="protein sequence ID" value="CAJ0575460.1"/>
    <property type="molecule type" value="Genomic_DNA"/>
</dbReference>
<sequence length="180" mass="19698">MPDTDLLSSCLRILPLLVLLVPTNCQQCSRVQACGATISRYPTVQAEEGSGASPSDVTPLYDELLTPIAVFDYSAEAEIKNFKLCTCANNVTCDMEDSSKTLRLDDSVTLHFCEEPAAQIPNECKGRRGILRVIGHAHETGWTLASVTNTLAFCTCPAGFRRASTHMWDHAELALNYKCL</sequence>